<feature type="domain" description="Limiting CO2-inducible protein B/C beta carbonyic anhydrase" evidence="2">
    <location>
        <begin position="333"/>
        <end position="538"/>
    </location>
</feature>
<feature type="compositionally biased region" description="Low complexity" evidence="1">
    <location>
        <begin position="64"/>
        <end position="73"/>
    </location>
</feature>
<feature type="region of interest" description="Disordered" evidence="1">
    <location>
        <begin position="52"/>
        <end position="73"/>
    </location>
</feature>
<evidence type="ECO:0000313" key="3">
    <source>
        <dbReference type="EMBL" id="CAE0836346.1"/>
    </source>
</evidence>
<organism evidence="3">
    <name type="scientific">Eutreptiella gymnastica</name>
    <dbReference type="NCBI Taxonomy" id="73025"/>
    <lineage>
        <taxon>Eukaryota</taxon>
        <taxon>Discoba</taxon>
        <taxon>Euglenozoa</taxon>
        <taxon>Euglenida</taxon>
        <taxon>Spirocuta</taxon>
        <taxon>Euglenophyceae</taxon>
        <taxon>Eutreptiales</taxon>
        <taxon>Eutreptiaceae</taxon>
        <taxon>Eutreptiella</taxon>
    </lineage>
</organism>
<dbReference type="Pfam" id="PF18599">
    <property type="entry name" value="LCIB_C_CA"/>
    <property type="match status" value="1"/>
</dbReference>
<reference evidence="3" key="1">
    <citation type="submission" date="2021-01" db="EMBL/GenBank/DDBJ databases">
        <authorList>
            <person name="Corre E."/>
            <person name="Pelletier E."/>
            <person name="Niang G."/>
            <person name="Scheremetjew M."/>
            <person name="Finn R."/>
            <person name="Kale V."/>
            <person name="Holt S."/>
            <person name="Cochrane G."/>
            <person name="Meng A."/>
            <person name="Brown T."/>
            <person name="Cohen L."/>
        </authorList>
    </citation>
    <scope>NUCLEOTIDE SEQUENCE</scope>
    <source>
        <strain evidence="3">CCMP1594</strain>
    </source>
</reference>
<accession>A0A7S4GGH3</accession>
<dbReference type="EMBL" id="HBJA01138559">
    <property type="protein sequence ID" value="CAE0836346.1"/>
    <property type="molecule type" value="Transcribed_RNA"/>
</dbReference>
<protein>
    <recommendedName>
        <fullName evidence="2">Limiting CO2-inducible protein B/C beta carbonyic anhydrase domain-containing protein</fullName>
    </recommendedName>
</protein>
<sequence length="566" mass="60935">MASSMVAVYYKSMEEHRSTPLRRSASPTIANYGLSSTRTILGTPSRYRSASPGIVDYGSSSTQAMRAAPSRRSSTSASIAQYTMLATPSALTPLSRSQSPSTATHDGFPVVRTVRPLSSQPAVPASRTRLATTPSLTEHVHPLTVSSSASGQYPFRTHGYSQMQGILQYDMGSYTVHPPSQAITPTTPARHGSMEIEADGHVVRDIVDTEKVVEARARPSPVPKPVFRACPACGLMRMKEEDVAFAMGRDECDECVKASLGPATPPEIGACSVPHACQAWMHHLLLQGHHMDSETLQLCQNAIKSVCMNFPGAMPDRQMLALLLRTLKKTIPDFSKDNTLLGTSFCPDEISNEKGDLPNLLYEEFGKCFHLGGLAGIPFTGKTGFKAFASHVPTNGHIVICYGPHVGISPDGEVGKFLRPGQSHLTTACGACVGALAAAESGKCQPCQPVDAKDADEDYQMNYIIRQIGTSAGLVNQHPRGKMVGLAYESFRVAQRRAEAMLDLSCLNGGSVVLLGGIQINMSDPLPDFFLPLSCCVYRDGQQPERLEHMISEGNMFSGRPVGAHR</sequence>
<dbReference type="PANTHER" id="PTHR38016">
    <property type="entry name" value="UNNAMED PRODUCT"/>
    <property type="match status" value="1"/>
</dbReference>
<dbReference type="InterPro" id="IPR040703">
    <property type="entry name" value="LCIB/C_CA"/>
</dbReference>
<evidence type="ECO:0000259" key="2">
    <source>
        <dbReference type="Pfam" id="PF18599"/>
    </source>
</evidence>
<gene>
    <name evidence="3" type="ORF">EGYM00163_LOCUS47710</name>
</gene>
<dbReference type="PANTHER" id="PTHR38016:SF1">
    <property type="entry name" value="LIMITING CO2-INDUCIBLE PROTEIN B_C BETA CARBONYIC ANHYDRASE DOMAIN-CONTAINING PROTEIN"/>
    <property type="match status" value="1"/>
</dbReference>
<name>A0A7S4GGH3_9EUGL</name>
<proteinExistence type="predicted"/>
<evidence type="ECO:0000256" key="1">
    <source>
        <dbReference type="SAM" id="MobiDB-lite"/>
    </source>
</evidence>
<dbReference type="AlphaFoldDB" id="A0A7S4GGH3"/>